<dbReference type="SUPFAM" id="SSF50978">
    <property type="entry name" value="WD40 repeat-like"/>
    <property type="match status" value="1"/>
</dbReference>
<feature type="repeat" description="WD" evidence="3">
    <location>
        <begin position="356"/>
        <end position="388"/>
    </location>
</feature>
<organism evidence="5 6">
    <name type="scientific">Linum trigynum</name>
    <dbReference type="NCBI Taxonomy" id="586398"/>
    <lineage>
        <taxon>Eukaryota</taxon>
        <taxon>Viridiplantae</taxon>
        <taxon>Streptophyta</taxon>
        <taxon>Embryophyta</taxon>
        <taxon>Tracheophyta</taxon>
        <taxon>Spermatophyta</taxon>
        <taxon>Magnoliopsida</taxon>
        <taxon>eudicotyledons</taxon>
        <taxon>Gunneridae</taxon>
        <taxon>Pentapetalae</taxon>
        <taxon>rosids</taxon>
        <taxon>fabids</taxon>
        <taxon>Malpighiales</taxon>
        <taxon>Linaceae</taxon>
        <taxon>Linum</taxon>
    </lineage>
</organism>
<dbReference type="InterPro" id="IPR045182">
    <property type="entry name" value="JINGUBANG-like"/>
</dbReference>
<dbReference type="PRINTS" id="PR00320">
    <property type="entry name" value="GPROTEINBRPT"/>
</dbReference>
<evidence type="ECO:0000256" key="2">
    <source>
        <dbReference type="ARBA" id="ARBA00022737"/>
    </source>
</evidence>
<gene>
    <name evidence="5" type="ORF">LTRI10_LOCUS30176</name>
</gene>
<evidence type="ECO:0000313" key="6">
    <source>
        <dbReference type="Proteomes" id="UP001497516"/>
    </source>
</evidence>
<sequence length="534" mass="58504">MRYENIRDGAMALPTDHLPNRRLKLGALLKYDLPTVLRSDNDDETNHNNKNITSSSPTNSSSVTSTPRNSNSSGTPSSDHASSSPRTTGSPYAGGQLFSPWNVNSAHHPLSPYMKSPWIIPSPALFPNDGTGSGDSLIGSIVRQEGHVYSLAASGDLLYTGSESKNIRVWKNRKEFAGFKSNSGLVKAIILHGDKIFTGHQDGKIRVWKVSSRSPGAYRRIGSLPTLKDSLKSSVNPKNYVEVRRRKNVLKIKHYDAVSCLALNADLGLLYSGSWDKTLKVWRIGNYNHDNNNNTTINSSDYKCVESINAHDDAINAVATGFDSLVFTGSADGTVKVWKRELEGRGSVKHFLVQTLLNQDSAVTALAVSDESAVVYCGSSDGLVNFWEGEKQLSHGGALRGHKLAVLCLATAGSLVFSGSADKTICVWRRELSGGDHVCLSVLTGHSGPVKCLAVEEEEEDDARDAGGESDQRWILYSGSLDRSVKIWRVDDHAPEWREYHHHSPRNSYYSNNCYGGYDYHSPSPPTPADKKRQ</sequence>
<dbReference type="Pfam" id="PF00400">
    <property type="entry name" value="WD40"/>
    <property type="match status" value="6"/>
</dbReference>
<evidence type="ECO:0000313" key="5">
    <source>
        <dbReference type="EMBL" id="CAL1389308.1"/>
    </source>
</evidence>
<keyword evidence="6" id="KW-1185">Reference proteome</keyword>
<dbReference type="PANTHER" id="PTHR22844:SF370">
    <property type="entry name" value="OS12G0594000 PROTEIN"/>
    <property type="match status" value="1"/>
</dbReference>
<feature type="compositionally biased region" description="Low complexity" evidence="4">
    <location>
        <begin position="48"/>
        <end position="73"/>
    </location>
</feature>
<dbReference type="Gene3D" id="2.130.10.10">
    <property type="entry name" value="YVTN repeat-like/Quinoprotein amine dehydrogenase"/>
    <property type="match status" value="2"/>
</dbReference>
<name>A0AAV2EUB2_9ROSI</name>
<dbReference type="CDD" id="cd00200">
    <property type="entry name" value="WD40"/>
    <property type="match status" value="1"/>
</dbReference>
<dbReference type="InterPro" id="IPR036322">
    <property type="entry name" value="WD40_repeat_dom_sf"/>
</dbReference>
<evidence type="ECO:0000256" key="3">
    <source>
        <dbReference type="PROSITE-ProRule" id="PRU00221"/>
    </source>
</evidence>
<dbReference type="PROSITE" id="PS50082">
    <property type="entry name" value="WD_REPEATS_2"/>
    <property type="match status" value="4"/>
</dbReference>
<dbReference type="EMBL" id="OZ034818">
    <property type="protein sequence ID" value="CAL1389308.1"/>
    <property type="molecule type" value="Genomic_DNA"/>
</dbReference>
<dbReference type="InterPro" id="IPR020472">
    <property type="entry name" value="WD40_PAC1"/>
</dbReference>
<reference evidence="5 6" key="1">
    <citation type="submission" date="2024-04" db="EMBL/GenBank/DDBJ databases">
        <authorList>
            <person name="Fracassetti M."/>
        </authorList>
    </citation>
    <scope>NUCLEOTIDE SEQUENCE [LARGE SCALE GENOMIC DNA]</scope>
</reference>
<keyword evidence="1 3" id="KW-0853">WD repeat</keyword>
<dbReference type="SMART" id="SM00320">
    <property type="entry name" value="WD40"/>
    <property type="match status" value="7"/>
</dbReference>
<dbReference type="InterPro" id="IPR001680">
    <property type="entry name" value="WD40_rpt"/>
</dbReference>
<protein>
    <submittedName>
        <fullName evidence="5">Uncharacterized protein</fullName>
    </submittedName>
</protein>
<dbReference type="InterPro" id="IPR015943">
    <property type="entry name" value="WD40/YVTN_repeat-like_dom_sf"/>
</dbReference>
<feature type="repeat" description="WD" evidence="3">
    <location>
        <begin position="399"/>
        <end position="428"/>
    </location>
</feature>
<feature type="repeat" description="WD" evidence="3">
    <location>
        <begin position="308"/>
        <end position="339"/>
    </location>
</feature>
<dbReference type="AlphaFoldDB" id="A0AAV2EUB2"/>
<feature type="repeat" description="WD" evidence="3">
    <location>
        <begin position="251"/>
        <end position="284"/>
    </location>
</feature>
<evidence type="ECO:0000256" key="1">
    <source>
        <dbReference type="ARBA" id="ARBA00022574"/>
    </source>
</evidence>
<feature type="region of interest" description="Disordered" evidence="4">
    <location>
        <begin position="37"/>
        <end position="93"/>
    </location>
</feature>
<feature type="compositionally biased region" description="Polar residues" evidence="4">
    <location>
        <begin position="74"/>
        <end position="90"/>
    </location>
</feature>
<keyword evidence="2" id="KW-0677">Repeat</keyword>
<dbReference type="PANTHER" id="PTHR22844">
    <property type="entry name" value="F-BOX AND WD40 DOMAIN PROTEIN"/>
    <property type="match status" value="1"/>
</dbReference>
<dbReference type="Proteomes" id="UP001497516">
    <property type="component" value="Chromosome 5"/>
</dbReference>
<evidence type="ECO:0000256" key="4">
    <source>
        <dbReference type="SAM" id="MobiDB-lite"/>
    </source>
</evidence>
<dbReference type="PROSITE" id="PS50294">
    <property type="entry name" value="WD_REPEATS_REGION"/>
    <property type="match status" value="2"/>
</dbReference>
<accession>A0AAV2EUB2</accession>
<proteinExistence type="predicted"/>